<gene>
    <name evidence="1" type="ORF">VW23_018925</name>
</gene>
<dbReference type="OrthoDB" id="121143at2"/>
<evidence type="ECO:0000313" key="1">
    <source>
        <dbReference type="EMBL" id="OEO30916.1"/>
    </source>
</evidence>
<evidence type="ECO:0000313" key="2">
    <source>
        <dbReference type="Proteomes" id="UP000095463"/>
    </source>
</evidence>
<sequence>MLFRTKDLEAIFAGRCTLAFRRWKKPTVKPGGTLRTALGMVGIDSVEAIAPDEVTEDEARAAGYKDRAGVIAMFEAQQGTCYRIRLHPAGPDPREALREAEPDALELETLAVRLLKLDKAAPAPWTKQALQLIAAHPGVVSTTLAENAGLERAAFKLNIRKLKALGLTVSLEVGYRLSPRGVALLATL</sequence>
<accession>A0A1E5XQN9</accession>
<protein>
    <recommendedName>
        <fullName evidence="3">ASCH domain-containing protein</fullName>
    </recommendedName>
</protein>
<organism evidence="1 2">
    <name type="scientific">Devosia insulae DS-56</name>
    <dbReference type="NCBI Taxonomy" id="1116389"/>
    <lineage>
        <taxon>Bacteria</taxon>
        <taxon>Pseudomonadati</taxon>
        <taxon>Pseudomonadota</taxon>
        <taxon>Alphaproteobacteria</taxon>
        <taxon>Hyphomicrobiales</taxon>
        <taxon>Devosiaceae</taxon>
        <taxon>Devosia</taxon>
    </lineage>
</organism>
<proteinExistence type="predicted"/>
<dbReference type="AlphaFoldDB" id="A0A1E5XQN9"/>
<keyword evidence="2" id="KW-1185">Reference proteome</keyword>
<dbReference type="EMBL" id="LAJE02000178">
    <property type="protein sequence ID" value="OEO30916.1"/>
    <property type="molecule type" value="Genomic_DNA"/>
</dbReference>
<name>A0A1E5XQN9_9HYPH</name>
<evidence type="ECO:0008006" key="3">
    <source>
        <dbReference type="Google" id="ProtNLM"/>
    </source>
</evidence>
<dbReference type="RefSeq" id="WP_069909901.1">
    <property type="nucleotide sequence ID" value="NZ_LAJE02000178.1"/>
</dbReference>
<comment type="caution">
    <text evidence="1">The sequence shown here is derived from an EMBL/GenBank/DDBJ whole genome shotgun (WGS) entry which is preliminary data.</text>
</comment>
<dbReference type="Proteomes" id="UP000095463">
    <property type="component" value="Unassembled WGS sequence"/>
</dbReference>
<reference evidence="1 2" key="1">
    <citation type="journal article" date="2015" name="Genome Announc.">
        <title>Genome Assemblies of Three Soil-Associated Devosia species: D. insulae, D. limi, and D. soli.</title>
        <authorList>
            <person name="Hassan Y.I."/>
            <person name="Lepp D."/>
            <person name="Zhou T."/>
        </authorList>
    </citation>
    <scope>NUCLEOTIDE SEQUENCE [LARGE SCALE GENOMIC DNA]</scope>
    <source>
        <strain evidence="1 2">DS-56</strain>
    </source>
</reference>